<evidence type="ECO:0000313" key="1">
    <source>
        <dbReference type="EMBL" id="THU32975.1"/>
    </source>
</evidence>
<comment type="caution">
    <text evidence="1">The sequence shown here is derived from an EMBL/GenBank/DDBJ whole genome shotgun (WGS) entry which is preliminary data.</text>
</comment>
<dbReference type="OrthoDB" id="1437222at2"/>
<proteinExistence type="predicted"/>
<reference evidence="1 2" key="1">
    <citation type="submission" date="2019-04" db="EMBL/GenBank/DDBJ databases">
        <title>Niastella caeni sp. nov., isolated from activated sludge.</title>
        <authorList>
            <person name="Sheng M."/>
        </authorList>
    </citation>
    <scope>NUCLEOTIDE SEQUENCE [LARGE SCALE GENOMIC DNA]</scope>
    <source>
        <strain evidence="1 2">HX-2-15</strain>
    </source>
</reference>
<dbReference type="AlphaFoldDB" id="A0A4S8HDV4"/>
<sequence>MRSTHMKGKDFDFLITPGDIEIKPEDFDKLMTPDSLPWAKVSKNDATAYTVGKDEFSYSRETTGIKMTFNAEITFEKARTIVEEVADKLIKYTGQEVEVIFVPTDVD</sequence>
<accession>A0A4S8HDV4</accession>
<name>A0A4S8HDV4_9BACT</name>
<dbReference type="EMBL" id="STFF01000010">
    <property type="protein sequence ID" value="THU32975.1"/>
    <property type="molecule type" value="Genomic_DNA"/>
</dbReference>
<dbReference type="RefSeq" id="WP_136580165.1">
    <property type="nucleotide sequence ID" value="NZ_STFF01000010.1"/>
</dbReference>
<evidence type="ECO:0000313" key="2">
    <source>
        <dbReference type="Proteomes" id="UP000306918"/>
    </source>
</evidence>
<gene>
    <name evidence="1" type="ORF">FAM09_26385</name>
</gene>
<keyword evidence="2" id="KW-1185">Reference proteome</keyword>
<dbReference type="Proteomes" id="UP000306918">
    <property type="component" value="Unassembled WGS sequence"/>
</dbReference>
<organism evidence="1 2">
    <name type="scientific">Niastella caeni</name>
    <dbReference type="NCBI Taxonomy" id="2569763"/>
    <lineage>
        <taxon>Bacteria</taxon>
        <taxon>Pseudomonadati</taxon>
        <taxon>Bacteroidota</taxon>
        <taxon>Chitinophagia</taxon>
        <taxon>Chitinophagales</taxon>
        <taxon>Chitinophagaceae</taxon>
        <taxon>Niastella</taxon>
    </lineage>
</organism>
<protein>
    <submittedName>
        <fullName evidence="1">Uncharacterized protein</fullName>
    </submittedName>
</protein>